<feature type="active site" description="Proton acceptor; specific for D-alanine" evidence="7">
    <location>
        <position position="33"/>
    </location>
</feature>
<dbReference type="CDD" id="cd00430">
    <property type="entry name" value="PLPDE_III_AR"/>
    <property type="match status" value="1"/>
</dbReference>
<evidence type="ECO:0000259" key="10">
    <source>
        <dbReference type="SMART" id="SM01005"/>
    </source>
</evidence>
<dbReference type="InterPro" id="IPR020622">
    <property type="entry name" value="Ala_racemase_pyridoxalP-BS"/>
</dbReference>
<dbReference type="Gene3D" id="2.40.37.10">
    <property type="entry name" value="Lyase, Ornithine Decarboxylase, Chain A, domain 1"/>
    <property type="match status" value="1"/>
</dbReference>
<evidence type="ECO:0000256" key="8">
    <source>
        <dbReference type="PIRSR" id="PIRSR600821-50"/>
    </source>
</evidence>
<comment type="function">
    <text evidence="7">Catalyzes the interconversion of L-alanine and D-alanine. May also act on other amino acids.</text>
</comment>
<dbReference type="PANTHER" id="PTHR30511">
    <property type="entry name" value="ALANINE RACEMASE"/>
    <property type="match status" value="1"/>
</dbReference>
<dbReference type="RefSeq" id="WP_115979849.1">
    <property type="nucleotide sequence ID" value="NZ_QOHR01000012.1"/>
</dbReference>
<protein>
    <recommendedName>
        <fullName evidence="4 7">Alanine racemase</fullName>
        <ecNumber evidence="4 7">5.1.1.1</ecNumber>
    </recommendedName>
</protein>
<comment type="cofactor">
    <cofactor evidence="2 7 8">
        <name>pyridoxal 5'-phosphate</name>
        <dbReference type="ChEBI" id="CHEBI:597326"/>
    </cofactor>
</comment>
<dbReference type="InterPro" id="IPR029066">
    <property type="entry name" value="PLP-binding_barrel"/>
</dbReference>
<dbReference type="GO" id="GO:0008784">
    <property type="term" value="F:alanine racemase activity"/>
    <property type="evidence" value="ECO:0007669"/>
    <property type="project" value="UniProtKB-UniRule"/>
</dbReference>
<evidence type="ECO:0000256" key="2">
    <source>
        <dbReference type="ARBA" id="ARBA00001933"/>
    </source>
</evidence>
<reference evidence="11 12" key="1">
    <citation type="journal article" date="2017" name="Int. J. Syst. Evol. Microbiol.">
        <title>Rhodosalinus sediminis gen. nov., sp. nov., isolated from marine saltern.</title>
        <authorList>
            <person name="Guo L.Y."/>
            <person name="Ling S.K."/>
            <person name="Li C.M."/>
            <person name="Chen G.J."/>
            <person name="Du Z.J."/>
        </authorList>
    </citation>
    <scope>NUCLEOTIDE SEQUENCE [LARGE SCALE GENOMIC DNA]</scope>
    <source>
        <strain evidence="11 12">WDN1C137</strain>
    </source>
</reference>
<proteinExistence type="inferred from homology"/>
<comment type="pathway">
    <text evidence="7">Amino-acid biosynthesis; D-alanine biosynthesis; D-alanine from L-alanine: step 1/1.</text>
</comment>
<feature type="active site" description="Proton acceptor; specific for L-alanine" evidence="7">
    <location>
        <position position="240"/>
    </location>
</feature>
<name>A0A3D9BS31_9RHOB</name>
<dbReference type="SUPFAM" id="SSF50621">
    <property type="entry name" value="Alanine racemase C-terminal domain-like"/>
    <property type="match status" value="1"/>
</dbReference>
<dbReference type="GO" id="GO:0030632">
    <property type="term" value="P:D-alanine biosynthetic process"/>
    <property type="evidence" value="ECO:0007669"/>
    <property type="project" value="UniProtKB-UniRule"/>
</dbReference>
<keyword evidence="6 7" id="KW-0413">Isomerase</keyword>
<evidence type="ECO:0000313" key="12">
    <source>
        <dbReference type="Proteomes" id="UP000257131"/>
    </source>
</evidence>
<dbReference type="Pfam" id="PF00842">
    <property type="entry name" value="Ala_racemase_C"/>
    <property type="match status" value="1"/>
</dbReference>
<dbReference type="OrthoDB" id="9813814at2"/>
<keyword evidence="12" id="KW-1185">Reference proteome</keyword>
<evidence type="ECO:0000256" key="6">
    <source>
        <dbReference type="ARBA" id="ARBA00023235"/>
    </source>
</evidence>
<keyword evidence="5 7" id="KW-0663">Pyridoxal phosphate</keyword>
<accession>A0A3D9BS31</accession>
<dbReference type="SUPFAM" id="SSF51419">
    <property type="entry name" value="PLP-binding barrel"/>
    <property type="match status" value="1"/>
</dbReference>
<evidence type="ECO:0000313" key="11">
    <source>
        <dbReference type="EMBL" id="REC56320.1"/>
    </source>
</evidence>
<feature type="modified residue" description="N6-(pyridoxal phosphate)lysine" evidence="7 8">
    <location>
        <position position="33"/>
    </location>
</feature>
<dbReference type="GO" id="GO:0005829">
    <property type="term" value="C:cytosol"/>
    <property type="evidence" value="ECO:0007669"/>
    <property type="project" value="TreeGrafter"/>
</dbReference>
<dbReference type="PRINTS" id="PR00992">
    <property type="entry name" value="ALARACEMASE"/>
</dbReference>
<feature type="binding site" evidence="7 9">
    <location>
        <position position="128"/>
    </location>
    <ligand>
        <name>substrate</name>
    </ligand>
</feature>
<dbReference type="NCBIfam" id="TIGR00492">
    <property type="entry name" value="alr"/>
    <property type="match status" value="1"/>
</dbReference>
<dbReference type="InterPro" id="IPR009006">
    <property type="entry name" value="Ala_racemase/Decarboxylase_C"/>
</dbReference>
<gene>
    <name evidence="11" type="primary">alr</name>
    <name evidence="11" type="ORF">DRV84_09755</name>
</gene>
<comment type="caution">
    <text evidence="11">The sequence shown here is derived from an EMBL/GenBank/DDBJ whole genome shotgun (WGS) entry which is preliminary data.</text>
</comment>
<dbReference type="EC" id="5.1.1.1" evidence="4 7"/>
<comment type="catalytic activity">
    <reaction evidence="1 7">
        <text>L-alanine = D-alanine</text>
        <dbReference type="Rhea" id="RHEA:20249"/>
        <dbReference type="ChEBI" id="CHEBI:57416"/>
        <dbReference type="ChEBI" id="CHEBI:57972"/>
        <dbReference type="EC" id="5.1.1.1"/>
    </reaction>
</comment>
<dbReference type="PANTHER" id="PTHR30511:SF0">
    <property type="entry name" value="ALANINE RACEMASE, CATABOLIC-RELATED"/>
    <property type="match status" value="1"/>
</dbReference>
<sequence length="344" mass="36024">MAQAELIVDLDALVANWRALSDRSASEAGAVVKADAYGLGLAPVATALARAGARRFFVAEAEEGAALRAALGAGPEIFVFNGHMAGDADTIRAADLVPLLNSPEQVARHLEAAPEAPCGVQLDSGMNRLGLEPADWAEVRPRLAAPRLVMSHLACADDADHPMNARQLAAFRAMTEGVDAPRSLAATGGVLMDPGFHFDLTRPGIGVYGGLPFAEARPVVTLRLPVIQTREVVAGESVGYGMTWIAERDARIATVAGGYGDGLHRIMGPHLAFHAGETPCPVRGRISMDLIGVEVTHLDAPPETLELLGAHQGVDDLAAHAGTIGYEILTALGQGRYARRYTGG</sequence>
<dbReference type="Pfam" id="PF01168">
    <property type="entry name" value="Ala_racemase_N"/>
    <property type="match status" value="1"/>
</dbReference>
<evidence type="ECO:0000256" key="7">
    <source>
        <dbReference type="HAMAP-Rule" id="MF_01201"/>
    </source>
</evidence>
<feature type="binding site" evidence="7 9">
    <location>
        <position position="288"/>
    </location>
    <ligand>
        <name>substrate</name>
    </ligand>
</feature>
<dbReference type="InterPro" id="IPR001608">
    <property type="entry name" value="Ala_racemase_N"/>
</dbReference>
<evidence type="ECO:0000256" key="5">
    <source>
        <dbReference type="ARBA" id="ARBA00022898"/>
    </source>
</evidence>
<evidence type="ECO:0000256" key="4">
    <source>
        <dbReference type="ARBA" id="ARBA00013089"/>
    </source>
</evidence>
<dbReference type="PROSITE" id="PS00395">
    <property type="entry name" value="ALANINE_RACEMASE"/>
    <property type="match status" value="1"/>
</dbReference>
<dbReference type="HAMAP" id="MF_01201">
    <property type="entry name" value="Ala_racemase"/>
    <property type="match status" value="1"/>
</dbReference>
<dbReference type="Gene3D" id="3.20.20.10">
    <property type="entry name" value="Alanine racemase"/>
    <property type="match status" value="1"/>
</dbReference>
<organism evidence="11 12">
    <name type="scientific">Rhodosalinus sediminis</name>
    <dbReference type="NCBI Taxonomy" id="1940533"/>
    <lineage>
        <taxon>Bacteria</taxon>
        <taxon>Pseudomonadati</taxon>
        <taxon>Pseudomonadota</taxon>
        <taxon>Alphaproteobacteria</taxon>
        <taxon>Rhodobacterales</taxon>
        <taxon>Paracoccaceae</taxon>
        <taxon>Rhodosalinus</taxon>
    </lineage>
</organism>
<dbReference type="InterPro" id="IPR011079">
    <property type="entry name" value="Ala_racemase_C"/>
</dbReference>
<dbReference type="SMART" id="SM01005">
    <property type="entry name" value="Ala_racemase_C"/>
    <property type="match status" value="1"/>
</dbReference>
<dbReference type="AlphaFoldDB" id="A0A3D9BS31"/>
<evidence type="ECO:0000256" key="1">
    <source>
        <dbReference type="ARBA" id="ARBA00000316"/>
    </source>
</evidence>
<evidence type="ECO:0000256" key="3">
    <source>
        <dbReference type="ARBA" id="ARBA00007880"/>
    </source>
</evidence>
<dbReference type="InterPro" id="IPR000821">
    <property type="entry name" value="Ala_racemase"/>
</dbReference>
<dbReference type="GO" id="GO:0030170">
    <property type="term" value="F:pyridoxal phosphate binding"/>
    <property type="evidence" value="ECO:0007669"/>
    <property type="project" value="UniProtKB-UniRule"/>
</dbReference>
<feature type="domain" description="Alanine racemase C-terminal" evidence="10">
    <location>
        <begin position="219"/>
        <end position="342"/>
    </location>
</feature>
<evidence type="ECO:0000256" key="9">
    <source>
        <dbReference type="PIRSR" id="PIRSR600821-52"/>
    </source>
</evidence>
<dbReference type="EMBL" id="QOHR01000012">
    <property type="protein sequence ID" value="REC56320.1"/>
    <property type="molecule type" value="Genomic_DNA"/>
</dbReference>
<comment type="similarity">
    <text evidence="3 7">Belongs to the alanine racemase family.</text>
</comment>
<dbReference type="Proteomes" id="UP000257131">
    <property type="component" value="Unassembled WGS sequence"/>
</dbReference>
<dbReference type="UniPathway" id="UPA00042">
    <property type="reaction ID" value="UER00497"/>
</dbReference>